<keyword evidence="3" id="KW-1185">Reference proteome</keyword>
<proteinExistence type="predicted"/>
<name>A0AAE0TCD5_9BIVA</name>
<feature type="compositionally biased region" description="Basic and acidic residues" evidence="1">
    <location>
        <begin position="294"/>
        <end position="304"/>
    </location>
</feature>
<gene>
    <name evidence="2" type="ORF">CHS0354_031289</name>
</gene>
<accession>A0AAE0TCD5</accession>
<sequence>MCLLQRSLSDENLAKQLSDMTTKMYRPRLTLEAKERFYNRIDLGYVKNLPDTSLYTYLEMFDSSATKPLDPYYDRRYGIDMSKNVYGRYEQRTEVDDELLEKYIYRVLLSSAMSDENGDTVNENAEQMEGRAKQSDNSDRVSDKGRKKKKKGRLYLGKREEEEEEEEKNKDFPNGTKFYLDQDREPMICVPATQFRKFVRSEVDSRAREIHEFYEEQWREVMTERLHSFRELISCQEFLRQLRRELSEAEKELSEYKGYCTMLSKQVGTYKEAKKRRRHAKKARKNEQTNNGSGDHDEEVRDINDNNASRGTGTEDGLTDHDAKETEKEQTIE</sequence>
<reference evidence="2" key="1">
    <citation type="journal article" date="2021" name="Genome Biol. Evol.">
        <title>A High-Quality Reference Genome for a Parasitic Bivalve with Doubly Uniparental Inheritance (Bivalvia: Unionida).</title>
        <authorList>
            <person name="Smith C.H."/>
        </authorList>
    </citation>
    <scope>NUCLEOTIDE SEQUENCE</scope>
    <source>
        <strain evidence="2">CHS0354</strain>
    </source>
</reference>
<dbReference type="AlphaFoldDB" id="A0AAE0TCD5"/>
<comment type="caution">
    <text evidence="2">The sequence shown here is derived from an EMBL/GenBank/DDBJ whole genome shotgun (WGS) entry which is preliminary data.</text>
</comment>
<reference evidence="2" key="2">
    <citation type="journal article" date="2021" name="Genome Biol. Evol.">
        <title>Developing a high-quality reference genome for a parasitic bivalve with doubly uniparental inheritance (Bivalvia: Unionida).</title>
        <authorList>
            <person name="Smith C.H."/>
        </authorList>
    </citation>
    <scope>NUCLEOTIDE SEQUENCE</scope>
    <source>
        <strain evidence="2">CHS0354</strain>
        <tissue evidence="2">Mantle</tissue>
    </source>
</reference>
<dbReference type="EMBL" id="JAEAOA010001875">
    <property type="protein sequence ID" value="KAK3607792.1"/>
    <property type="molecule type" value="Genomic_DNA"/>
</dbReference>
<dbReference type="Proteomes" id="UP001195483">
    <property type="component" value="Unassembled WGS sequence"/>
</dbReference>
<feature type="region of interest" description="Disordered" evidence="1">
    <location>
        <begin position="270"/>
        <end position="333"/>
    </location>
</feature>
<organism evidence="2 3">
    <name type="scientific">Potamilus streckersoni</name>
    <dbReference type="NCBI Taxonomy" id="2493646"/>
    <lineage>
        <taxon>Eukaryota</taxon>
        <taxon>Metazoa</taxon>
        <taxon>Spiralia</taxon>
        <taxon>Lophotrochozoa</taxon>
        <taxon>Mollusca</taxon>
        <taxon>Bivalvia</taxon>
        <taxon>Autobranchia</taxon>
        <taxon>Heteroconchia</taxon>
        <taxon>Palaeoheterodonta</taxon>
        <taxon>Unionida</taxon>
        <taxon>Unionoidea</taxon>
        <taxon>Unionidae</taxon>
        <taxon>Ambleminae</taxon>
        <taxon>Lampsilini</taxon>
        <taxon>Potamilus</taxon>
    </lineage>
</organism>
<evidence type="ECO:0000256" key="1">
    <source>
        <dbReference type="SAM" id="MobiDB-lite"/>
    </source>
</evidence>
<evidence type="ECO:0000313" key="2">
    <source>
        <dbReference type="EMBL" id="KAK3607792.1"/>
    </source>
</evidence>
<reference evidence="2" key="3">
    <citation type="submission" date="2023-05" db="EMBL/GenBank/DDBJ databases">
        <authorList>
            <person name="Smith C.H."/>
        </authorList>
    </citation>
    <scope>NUCLEOTIDE SEQUENCE</scope>
    <source>
        <strain evidence="2">CHS0354</strain>
        <tissue evidence="2">Mantle</tissue>
    </source>
</reference>
<feature type="compositionally biased region" description="Basic and acidic residues" evidence="1">
    <location>
        <begin position="318"/>
        <end position="333"/>
    </location>
</feature>
<evidence type="ECO:0000313" key="3">
    <source>
        <dbReference type="Proteomes" id="UP001195483"/>
    </source>
</evidence>
<protein>
    <submittedName>
        <fullName evidence="2">Uncharacterized protein</fullName>
    </submittedName>
</protein>
<feature type="compositionally biased region" description="Polar residues" evidence="1">
    <location>
        <begin position="115"/>
        <end position="125"/>
    </location>
</feature>
<feature type="compositionally biased region" description="Basic residues" evidence="1">
    <location>
        <begin position="273"/>
        <end position="284"/>
    </location>
</feature>
<feature type="region of interest" description="Disordered" evidence="1">
    <location>
        <begin position="115"/>
        <end position="176"/>
    </location>
</feature>
<feature type="compositionally biased region" description="Basic and acidic residues" evidence="1">
    <location>
        <begin position="128"/>
        <end position="144"/>
    </location>
</feature>